<dbReference type="InterPro" id="IPR032090">
    <property type="entry name" value="RF3_C"/>
</dbReference>
<comment type="caution">
    <text evidence="8">Lacks conserved residue(s) required for the propagation of feature annotation.</text>
</comment>
<protein>
    <recommendedName>
        <fullName evidence="7 8">Peptide chain release factor 3</fullName>
        <shortName evidence="8">RF-3</shortName>
    </recommendedName>
</protein>
<keyword evidence="11" id="KW-1185">Reference proteome</keyword>
<reference evidence="10 11" key="1">
    <citation type="journal article" date="2011" name="Stand. Genomic Sci.">
        <title>Non-contiguous finished genome sequence of Bacteroides coprosuis type strain (PC139).</title>
        <authorList>
            <person name="Land M."/>
            <person name="Held B."/>
            <person name="Gronow S."/>
            <person name="Abt B."/>
            <person name="Lucas S."/>
            <person name="Del Rio T.G."/>
            <person name="Nolan M."/>
            <person name="Tice H."/>
            <person name="Cheng J.F."/>
            <person name="Pitluck S."/>
            <person name="Liolios K."/>
            <person name="Pagani I."/>
            <person name="Ivanova N."/>
            <person name="Mavromatis K."/>
            <person name="Mikhailova N."/>
            <person name="Pati A."/>
            <person name="Tapia R."/>
            <person name="Han C."/>
            <person name="Goodwin L."/>
            <person name="Chen A."/>
            <person name="Palaniappan K."/>
            <person name="Hauser L."/>
            <person name="Brambilla E.M."/>
            <person name="Rohde M."/>
            <person name="Goker M."/>
            <person name="Detter J.C."/>
            <person name="Woyke T."/>
            <person name="Bristow J."/>
            <person name="Eisen J.A."/>
            <person name="Markowitz V."/>
            <person name="Hugenholtz P."/>
            <person name="Kyrpides N.C."/>
            <person name="Klenk H.P."/>
            <person name="Lapidus A."/>
        </authorList>
    </citation>
    <scope>NUCLEOTIDE SEQUENCE [LARGE SCALE GENOMIC DNA]</scope>
    <source>
        <strain evidence="10 11">DSM 18011</strain>
    </source>
</reference>
<gene>
    <name evidence="8" type="primary">prfC</name>
    <name evidence="10" type="ORF">Bcop_0924</name>
</gene>
<dbReference type="HOGENOM" id="CLU_002794_2_1_10"/>
<dbReference type="InterPro" id="IPR031157">
    <property type="entry name" value="G_TR_CS"/>
</dbReference>
<dbReference type="InterPro" id="IPR004548">
    <property type="entry name" value="PrfC"/>
</dbReference>
<dbReference type="PROSITE" id="PS00301">
    <property type="entry name" value="G_TR_1"/>
    <property type="match status" value="1"/>
</dbReference>
<dbReference type="FunFam" id="3.30.70.3280:FF:000001">
    <property type="entry name" value="Peptide chain release factor 3"/>
    <property type="match status" value="1"/>
</dbReference>
<evidence type="ECO:0000256" key="8">
    <source>
        <dbReference type="HAMAP-Rule" id="MF_00072"/>
    </source>
</evidence>
<dbReference type="Proteomes" id="UP000018439">
    <property type="component" value="Chromosome"/>
</dbReference>
<dbReference type="GO" id="GO:0005525">
    <property type="term" value="F:GTP binding"/>
    <property type="evidence" value="ECO:0007669"/>
    <property type="project" value="UniProtKB-UniRule"/>
</dbReference>
<dbReference type="eggNOG" id="COG4108">
    <property type="taxonomic scope" value="Bacteria"/>
</dbReference>
<keyword evidence="3 8" id="KW-0963">Cytoplasm</keyword>
<dbReference type="InterPro" id="IPR041732">
    <property type="entry name" value="RF3_GTP-bd"/>
</dbReference>
<dbReference type="HAMAP" id="MF_00072">
    <property type="entry name" value="Rel_fac_3"/>
    <property type="match status" value="1"/>
</dbReference>
<dbReference type="Gene3D" id="3.30.70.3280">
    <property type="entry name" value="Peptide chain release factor 3, domain III"/>
    <property type="match status" value="1"/>
</dbReference>
<dbReference type="GO" id="GO:0016149">
    <property type="term" value="F:translation release factor activity, codon specific"/>
    <property type="evidence" value="ECO:0007669"/>
    <property type="project" value="UniProtKB-UniRule"/>
</dbReference>
<dbReference type="AlphaFoldDB" id="F3ZU31"/>
<dbReference type="GO" id="GO:0003924">
    <property type="term" value="F:GTPase activity"/>
    <property type="evidence" value="ECO:0007669"/>
    <property type="project" value="InterPro"/>
</dbReference>
<dbReference type="NCBIfam" id="TIGR00231">
    <property type="entry name" value="small_GTP"/>
    <property type="match status" value="1"/>
</dbReference>
<feature type="binding site" evidence="8">
    <location>
        <begin position="153"/>
        <end position="156"/>
    </location>
    <ligand>
        <name>GTP</name>
        <dbReference type="ChEBI" id="CHEBI:37565"/>
    </ligand>
</feature>
<dbReference type="SUPFAM" id="SSF52540">
    <property type="entry name" value="P-loop containing nucleoside triphosphate hydrolases"/>
    <property type="match status" value="1"/>
</dbReference>
<evidence type="ECO:0000256" key="3">
    <source>
        <dbReference type="ARBA" id="ARBA00022490"/>
    </source>
</evidence>
<dbReference type="InterPro" id="IPR027417">
    <property type="entry name" value="P-loop_NTPase"/>
</dbReference>
<dbReference type="GO" id="GO:0006449">
    <property type="term" value="P:regulation of translational termination"/>
    <property type="evidence" value="ECO:0007669"/>
    <property type="project" value="UniProtKB-UniRule"/>
</dbReference>
<sequence>MFCEATTLYIEIYIMAKIREIERRRTFAIIAHPDAGKTTLTEKFLLFGGQIQVAGAVKSNKIKKTATSDWMEIEKQRGISVTTSVMEFDYKDFKVNILDTPGHQDFVEDTFRTLTAVDSVIIVVDGARGVETQTRKLMEVCRMRKTPVIIFVNKMDREGRDPFDLLDELEEELQIGVRPLSWPIDQGARFRGVYNIYEDKLDLYQPSKQVVTEKVEVRVDSDELLNYIEEGQAQQLREDLELVGGVYPDFNREEYLNAEMAPVFFGSALTNFGVKELLDCFVEIAPSPLPTKAEERLVKPEEPKFTGFVFKITANIDPNHRSCVAFCKICSGKFERNAPYYHVRHDKTMRFSSPTQFMAQRKTTVEEAWAGDIIGLPDNGTFKIGDTLTEGEKLHFKGLPSFSPEMFKYIENADPMKQKQLAKGVEQLMDEGVAQLFVNQFNGRKIIGTVGQLQFEVIQYRLQNEYNASCRWEPVRLYKACWIESDSKEALDEFKKRKYQFMAKDREGRDVFLADSSYMLQMAQSDFKEIKFHFTSEF</sequence>
<dbReference type="InterPro" id="IPR009000">
    <property type="entry name" value="Transl_B-barrel_sf"/>
</dbReference>
<dbReference type="CDD" id="cd16259">
    <property type="entry name" value="RF3_III"/>
    <property type="match status" value="1"/>
</dbReference>
<evidence type="ECO:0000256" key="2">
    <source>
        <dbReference type="ARBA" id="ARBA00009978"/>
    </source>
</evidence>
<dbReference type="EMBL" id="CM001167">
    <property type="protein sequence ID" value="EGJ71132.1"/>
    <property type="molecule type" value="Genomic_DNA"/>
</dbReference>
<evidence type="ECO:0000256" key="4">
    <source>
        <dbReference type="ARBA" id="ARBA00022741"/>
    </source>
</evidence>
<dbReference type="PROSITE" id="PS51722">
    <property type="entry name" value="G_TR_2"/>
    <property type="match status" value="1"/>
</dbReference>
<dbReference type="SUPFAM" id="SSF54980">
    <property type="entry name" value="EF-G C-terminal domain-like"/>
    <property type="match status" value="1"/>
</dbReference>
<feature type="domain" description="Tr-type G" evidence="9">
    <location>
        <begin position="22"/>
        <end position="289"/>
    </location>
</feature>
<dbReference type="PANTHER" id="PTHR43556">
    <property type="entry name" value="PEPTIDE CHAIN RELEASE FACTOR RF3"/>
    <property type="match status" value="1"/>
</dbReference>
<dbReference type="InterPro" id="IPR000795">
    <property type="entry name" value="T_Tr_GTP-bd_dom"/>
</dbReference>
<comment type="subcellular location">
    <subcellularLocation>
        <location evidence="1 8">Cytoplasm</location>
    </subcellularLocation>
</comment>
<dbReference type="GO" id="GO:0016150">
    <property type="term" value="F:translation release factor activity, codon nonspecific"/>
    <property type="evidence" value="ECO:0007669"/>
    <property type="project" value="TreeGrafter"/>
</dbReference>
<evidence type="ECO:0000313" key="10">
    <source>
        <dbReference type="EMBL" id="EGJ71132.1"/>
    </source>
</evidence>
<dbReference type="Gene3D" id="3.40.50.300">
    <property type="entry name" value="P-loop containing nucleotide triphosphate hydrolases"/>
    <property type="match status" value="2"/>
</dbReference>
<dbReference type="NCBIfam" id="TIGR00503">
    <property type="entry name" value="prfC"/>
    <property type="match status" value="1"/>
</dbReference>
<dbReference type="STRING" id="679937.Bcop_0924"/>
<dbReference type="Pfam" id="PF16658">
    <property type="entry name" value="RF3_C"/>
    <property type="match status" value="1"/>
</dbReference>
<comment type="function">
    <text evidence="8">Increases the formation of ribosomal termination complexes and stimulates activities of RF-1 and RF-2. It binds guanine nucleotides and has strong preference for UGA stop codons. It may interact directly with the ribosome. The stimulation of RF-1 and RF-2 is significantly reduced by GTP and GDP, but not by GMP.</text>
</comment>
<dbReference type="SUPFAM" id="SSF50447">
    <property type="entry name" value="Translation proteins"/>
    <property type="match status" value="1"/>
</dbReference>
<accession>F3ZU31</accession>
<dbReference type="GO" id="GO:0005829">
    <property type="term" value="C:cytosol"/>
    <property type="evidence" value="ECO:0007669"/>
    <property type="project" value="TreeGrafter"/>
</dbReference>
<dbReference type="InterPro" id="IPR038467">
    <property type="entry name" value="RF3_dom_3_sf"/>
</dbReference>
<dbReference type="PRINTS" id="PR00315">
    <property type="entry name" value="ELONGATNFCT"/>
</dbReference>
<feature type="binding site" evidence="8">
    <location>
        <begin position="99"/>
        <end position="103"/>
    </location>
    <ligand>
        <name>GTP</name>
        <dbReference type="ChEBI" id="CHEBI:37565"/>
    </ligand>
</feature>
<evidence type="ECO:0000256" key="7">
    <source>
        <dbReference type="ARBA" id="ARBA00073639"/>
    </source>
</evidence>
<name>F3ZU31_9BACE</name>
<dbReference type="Pfam" id="PF00009">
    <property type="entry name" value="GTP_EFTU"/>
    <property type="match status" value="1"/>
</dbReference>
<organism evidence="10 11">
    <name type="scientific">Bacteroides coprosuis DSM 18011</name>
    <dbReference type="NCBI Taxonomy" id="679937"/>
    <lineage>
        <taxon>Bacteria</taxon>
        <taxon>Pseudomonadati</taxon>
        <taxon>Bacteroidota</taxon>
        <taxon>Bacteroidia</taxon>
        <taxon>Bacteroidales</taxon>
        <taxon>Bacteroidaceae</taxon>
        <taxon>Bacteroides</taxon>
    </lineage>
</organism>
<keyword evidence="4 8" id="KW-0547">Nucleotide-binding</keyword>
<dbReference type="InterPro" id="IPR035647">
    <property type="entry name" value="EFG_III/V"/>
</dbReference>
<comment type="similarity">
    <text evidence="2 8">Belongs to the TRAFAC class translation factor GTPase superfamily. Classic translation factor GTPase family. PrfC subfamily.</text>
</comment>
<evidence type="ECO:0000256" key="5">
    <source>
        <dbReference type="ARBA" id="ARBA00022917"/>
    </source>
</evidence>
<proteinExistence type="inferred from homology"/>
<dbReference type="InterPro" id="IPR053905">
    <property type="entry name" value="EF-G-like_DII"/>
</dbReference>
<keyword evidence="6 8" id="KW-0342">GTP-binding</keyword>
<dbReference type="Pfam" id="PF22042">
    <property type="entry name" value="EF-G_D2"/>
    <property type="match status" value="1"/>
</dbReference>
<keyword evidence="5 8" id="KW-0648">Protein biosynthesis</keyword>
<dbReference type="CDD" id="cd04169">
    <property type="entry name" value="RF3"/>
    <property type="match status" value="1"/>
</dbReference>
<dbReference type="PANTHER" id="PTHR43556:SF2">
    <property type="entry name" value="PEPTIDE CHAIN RELEASE FACTOR RF3"/>
    <property type="match status" value="1"/>
</dbReference>
<evidence type="ECO:0000313" key="11">
    <source>
        <dbReference type="Proteomes" id="UP000018439"/>
    </source>
</evidence>
<dbReference type="FunFam" id="3.40.50.300:FF:000542">
    <property type="entry name" value="Peptide chain release factor 3"/>
    <property type="match status" value="1"/>
</dbReference>
<dbReference type="NCBIfam" id="NF001964">
    <property type="entry name" value="PRK00741.1"/>
    <property type="match status" value="1"/>
</dbReference>
<dbReference type="InterPro" id="IPR005225">
    <property type="entry name" value="Small_GTP-bd"/>
</dbReference>
<evidence type="ECO:0000256" key="1">
    <source>
        <dbReference type="ARBA" id="ARBA00004496"/>
    </source>
</evidence>
<evidence type="ECO:0000259" key="9">
    <source>
        <dbReference type="PROSITE" id="PS51722"/>
    </source>
</evidence>
<evidence type="ECO:0000256" key="6">
    <source>
        <dbReference type="ARBA" id="ARBA00023134"/>
    </source>
</evidence>